<protein>
    <recommendedName>
        <fullName evidence="2">J domain-containing protein</fullName>
    </recommendedName>
</protein>
<sequence>MFLNVNKWYNETRKGNETMKNIFIECKDLISVKNLYIKLVKENHPDLGGNLELMQSINAEYDLIKEKGLDGYYHQASLSSNGLDSKHINLDFDSEAFISIVKFCMNTGLIVELCGSWLWISGDTKEQKDHLKELGCKWSANKAMWYYTDAPYRRRGSKFTMDEIRATHGSKKLRYGVDNLLAA</sequence>
<dbReference type="Gene3D" id="1.10.287.110">
    <property type="entry name" value="DnaJ domain"/>
    <property type="match status" value="1"/>
</dbReference>
<dbReference type="InterPro" id="IPR036869">
    <property type="entry name" value="J_dom_sf"/>
</dbReference>
<organism evidence="1">
    <name type="scientific">uncultured Caudovirales phage</name>
    <dbReference type="NCBI Taxonomy" id="2100421"/>
    <lineage>
        <taxon>Viruses</taxon>
        <taxon>Duplodnaviria</taxon>
        <taxon>Heunggongvirae</taxon>
        <taxon>Uroviricota</taxon>
        <taxon>Caudoviricetes</taxon>
        <taxon>Peduoviridae</taxon>
        <taxon>Maltschvirus</taxon>
        <taxon>Maltschvirus maltsch</taxon>
    </lineage>
</organism>
<name>A0A6J5MBT0_9CAUD</name>
<gene>
    <name evidence="1" type="ORF">UFOVP457_49</name>
</gene>
<dbReference type="EMBL" id="LR796435">
    <property type="protein sequence ID" value="CAB4144535.1"/>
    <property type="molecule type" value="Genomic_DNA"/>
</dbReference>
<accession>A0A6J5MBT0</accession>
<evidence type="ECO:0008006" key="2">
    <source>
        <dbReference type="Google" id="ProtNLM"/>
    </source>
</evidence>
<dbReference type="SUPFAM" id="SSF46565">
    <property type="entry name" value="Chaperone J-domain"/>
    <property type="match status" value="1"/>
</dbReference>
<evidence type="ECO:0000313" key="1">
    <source>
        <dbReference type="EMBL" id="CAB4144535.1"/>
    </source>
</evidence>
<reference evidence="1" key="1">
    <citation type="submission" date="2020-04" db="EMBL/GenBank/DDBJ databases">
        <authorList>
            <person name="Chiriac C."/>
            <person name="Salcher M."/>
            <person name="Ghai R."/>
            <person name="Kavagutti S V."/>
        </authorList>
    </citation>
    <scope>NUCLEOTIDE SEQUENCE</scope>
</reference>
<proteinExistence type="predicted"/>